<evidence type="ECO:0008006" key="4">
    <source>
        <dbReference type="Google" id="ProtNLM"/>
    </source>
</evidence>
<feature type="region of interest" description="Disordered" evidence="1">
    <location>
        <begin position="177"/>
        <end position="197"/>
    </location>
</feature>
<keyword evidence="3" id="KW-1185">Reference proteome</keyword>
<dbReference type="AlphaFoldDB" id="M2N3J3"/>
<dbReference type="SUPFAM" id="SSF51905">
    <property type="entry name" value="FAD/NAD(P)-binding domain"/>
    <property type="match status" value="1"/>
</dbReference>
<dbReference type="PRINTS" id="PR00368">
    <property type="entry name" value="FADPNR"/>
</dbReference>
<gene>
    <name evidence="2" type="ORF">BAUCODRAFT_105919</name>
</gene>
<dbReference type="EMBL" id="KB445553">
    <property type="protein sequence ID" value="EMC98528.1"/>
    <property type="molecule type" value="Genomic_DNA"/>
</dbReference>
<dbReference type="HOGENOM" id="CLU_033663_1_0_1"/>
<dbReference type="OrthoDB" id="432536at2759"/>
<dbReference type="RefSeq" id="XP_007675097.1">
    <property type="nucleotide sequence ID" value="XM_007676907.1"/>
</dbReference>
<evidence type="ECO:0000313" key="2">
    <source>
        <dbReference type="EMBL" id="EMC98528.1"/>
    </source>
</evidence>
<organism evidence="2 3">
    <name type="scientific">Baudoinia panamericana (strain UAMH 10762)</name>
    <name type="common">Angels' share fungus</name>
    <name type="synonym">Baudoinia compniacensis (strain UAMH 10762)</name>
    <dbReference type="NCBI Taxonomy" id="717646"/>
    <lineage>
        <taxon>Eukaryota</taxon>
        <taxon>Fungi</taxon>
        <taxon>Dikarya</taxon>
        <taxon>Ascomycota</taxon>
        <taxon>Pezizomycotina</taxon>
        <taxon>Dothideomycetes</taxon>
        <taxon>Dothideomycetidae</taxon>
        <taxon>Mycosphaerellales</taxon>
        <taxon>Teratosphaeriaceae</taxon>
        <taxon>Baudoinia</taxon>
    </lineage>
</organism>
<evidence type="ECO:0000313" key="3">
    <source>
        <dbReference type="Proteomes" id="UP000011761"/>
    </source>
</evidence>
<dbReference type="InterPro" id="IPR036188">
    <property type="entry name" value="FAD/NAD-bd_sf"/>
</dbReference>
<reference evidence="2 3" key="1">
    <citation type="journal article" date="2012" name="PLoS Pathog.">
        <title>Diverse lifestyles and strategies of plant pathogenesis encoded in the genomes of eighteen Dothideomycetes fungi.</title>
        <authorList>
            <person name="Ohm R.A."/>
            <person name="Feau N."/>
            <person name="Henrissat B."/>
            <person name="Schoch C.L."/>
            <person name="Horwitz B.A."/>
            <person name="Barry K.W."/>
            <person name="Condon B.J."/>
            <person name="Copeland A.C."/>
            <person name="Dhillon B."/>
            <person name="Glaser F."/>
            <person name="Hesse C.N."/>
            <person name="Kosti I."/>
            <person name="LaButti K."/>
            <person name="Lindquist E.A."/>
            <person name="Lucas S."/>
            <person name="Salamov A.A."/>
            <person name="Bradshaw R.E."/>
            <person name="Ciuffetti L."/>
            <person name="Hamelin R.C."/>
            <person name="Kema G.H.J."/>
            <person name="Lawrence C."/>
            <person name="Scott J.A."/>
            <person name="Spatafora J.W."/>
            <person name="Turgeon B.G."/>
            <person name="de Wit P.J.G.M."/>
            <person name="Zhong S."/>
            <person name="Goodwin S.B."/>
            <person name="Grigoriev I.V."/>
        </authorList>
    </citation>
    <scope>NUCLEOTIDE SEQUENCE [LARGE SCALE GENOMIC DNA]</scope>
    <source>
        <strain evidence="2 3">UAMH 10762</strain>
    </source>
</reference>
<dbReference type="eggNOG" id="ENOG502RXKM">
    <property type="taxonomic scope" value="Eukaryota"/>
</dbReference>
<dbReference type="PANTHER" id="PTHR38688:SF1">
    <property type="entry name" value="FAD_NAD(P)-BINDING DOMAIN-CONTAINING PROTEIN"/>
    <property type="match status" value="1"/>
</dbReference>
<dbReference type="Proteomes" id="UP000011761">
    <property type="component" value="Unassembled WGS sequence"/>
</dbReference>
<dbReference type="OMA" id="VEYAVGF"/>
<protein>
    <recommendedName>
        <fullName evidence="4">FAD/NAD(P)-binding domain-containing protein</fullName>
    </recommendedName>
</protein>
<accession>M2N3J3</accession>
<dbReference type="PANTHER" id="PTHR38688">
    <property type="entry name" value="PYR_REDOX_2 DOMAIN-CONTAINING PROTEIN"/>
    <property type="match status" value="1"/>
</dbReference>
<dbReference type="InterPro" id="IPR053275">
    <property type="entry name" value="Agnestin_monoxygenase"/>
</dbReference>
<dbReference type="KEGG" id="bcom:BAUCODRAFT_105919"/>
<dbReference type="Gene3D" id="3.50.50.60">
    <property type="entry name" value="FAD/NAD(P)-binding domain"/>
    <property type="match status" value="1"/>
</dbReference>
<evidence type="ECO:0000256" key="1">
    <source>
        <dbReference type="SAM" id="MobiDB-lite"/>
    </source>
</evidence>
<proteinExistence type="predicted"/>
<sequence length="496" mass="54905">MLQTTRRTVSHAYELAAVYGQPALTICNTQIFAKPWLACTGRIRLFTNSVVPRRSFNATYDVAHASRLSIKAGREASYQGTLHPSFTKRKSRTARFATVANFPSKQTQEYGAIVVGAGPAGVTCVGNLLERGVAPILWVDPAFNGGRVNAKYREVPSNTKVQLFIDFATAVTPFRQTISDGTPKEPTNRSGSLDPTKGCHLSHAADMILTLTKGLLQRPDVVGQRGYVTDAELDLETERWSVNVEGEAQMATATTKRVVFCTGSSPTEAPLPENVNDTPRIDLDDALSPTLLTKKLTPLGPTTISVIGASHSAILVLRNLYNLAASAKPDLRIRWCTRHALRYAEYMDNWILRDNTGLKGEVATWAKEHLEPEVFPKSPVSKFIDVITYEKGEEQKAFEQHLPGSDFVIQAIGYTREPIPRLRTSKGEEIDPHYDHENGTFTYAAGPEPGTQRLPGLYGAGIAWPERVKDPYGNVEYAVGFWKFMKYVKRVSPHWN</sequence>
<dbReference type="GeneID" id="19107108"/>
<name>M2N3J3_BAUPA</name>
<dbReference type="STRING" id="717646.M2N3J3"/>